<keyword evidence="4" id="KW-0547">Nucleotide-binding</keyword>
<dbReference type="EC" id="2.7.7.65" evidence="3"/>
<dbReference type="EMBL" id="EU833961">
    <property type="protein sequence ID" value="ACF42099.1"/>
    <property type="molecule type" value="Genomic_DNA"/>
</dbReference>
<accession>B5ABD9</accession>
<dbReference type="NCBIfam" id="TIGR00254">
    <property type="entry name" value="GGDEF"/>
    <property type="match status" value="1"/>
</dbReference>
<dbReference type="GO" id="GO:0005525">
    <property type="term" value="F:GTP binding"/>
    <property type="evidence" value="ECO:0007669"/>
    <property type="project" value="UniProtKB-KW"/>
</dbReference>
<dbReference type="GO" id="GO:1902201">
    <property type="term" value="P:negative regulation of bacterial-type flagellum-dependent cell motility"/>
    <property type="evidence" value="ECO:0007669"/>
    <property type="project" value="TreeGrafter"/>
</dbReference>
<dbReference type="Pfam" id="PF00990">
    <property type="entry name" value="GGDEF"/>
    <property type="match status" value="1"/>
</dbReference>
<reference evidence="8" key="2">
    <citation type="journal article" date="2009" name="J. Appl. Microbiol.">
        <title>Molecular cloning and functional characterization of a sucrose isomerase (isomaltulose synthase) gene from Enterobacter sp. FMB-1.</title>
        <authorList>
            <person name="Cha J."/>
            <person name="Jung J.H."/>
            <person name="Park S.E."/>
            <person name="Cho M.H."/>
            <person name="Seo D.H."/>
            <person name="Ha S.J."/>
            <person name="Yoon J.W."/>
            <person name="Lee O.H."/>
            <person name="Kim Y.C."/>
            <person name="Park C.S."/>
        </authorList>
    </citation>
    <scope>NUCLEOTIDE SEQUENCE</scope>
    <source>
        <strain evidence="8">FMB1</strain>
    </source>
</reference>
<dbReference type="CDD" id="cd01949">
    <property type="entry name" value="GGDEF"/>
    <property type="match status" value="1"/>
</dbReference>
<name>B5ABD9_9ENTR</name>
<comment type="catalytic activity">
    <reaction evidence="5">
        <text>2 GTP = 3',3'-c-di-GMP + 2 diphosphate</text>
        <dbReference type="Rhea" id="RHEA:24898"/>
        <dbReference type="ChEBI" id="CHEBI:33019"/>
        <dbReference type="ChEBI" id="CHEBI:37565"/>
        <dbReference type="ChEBI" id="CHEBI:58805"/>
        <dbReference type="EC" id="2.7.7.65"/>
    </reaction>
</comment>
<dbReference type="PANTHER" id="PTHR45138:SF9">
    <property type="entry name" value="DIGUANYLATE CYCLASE DGCM-RELATED"/>
    <property type="match status" value="1"/>
</dbReference>
<comment type="cofactor">
    <cofactor evidence="1">
        <name>Mg(2+)</name>
        <dbReference type="ChEBI" id="CHEBI:18420"/>
    </cofactor>
</comment>
<evidence type="ECO:0000313" key="8">
    <source>
        <dbReference type="EMBL" id="ACF42099.1"/>
    </source>
</evidence>
<dbReference type="InterPro" id="IPR029787">
    <property type="entry name" value="Nucleotide_cyclase"/>
</dbReference>
<protein>
    <recommendedName>
        <fullName evidence="3">diguanylate cyclase</fullName>
        <ecNumber evidence="3">2.7.7.65</ecNumber>
    </recommendedName>
</protein>
<dbReference type="SUPFAM" id="SSF55073">
    <property type="entry name" value="Nucleotide cyclase"/>
    <property type="match status" value="1"/>
</dbReference>
<keyword evidence="6" id="KW-0812">Transmembrane</keyword>
<reference evidence="8" key="1">
    <citation type="submission" date="2008-06" db="EMBL/GenBank/DDBJ databases">
        <authorList>
            <person name="Park C."/>
            <person name="Park S.-E."/>
            <person name="Cho M.-H."/>
            <person name="Cha J."/>
            <person name="Ha S.-J."/>
            <person name="Jung J.-H."/>
            <person name="Seo D.-H."/>
        </authorList>
    </citation>
    <scope>NUCLEOTIDE SEQUENCE</scope>
    <source>
        <strain evidence="8">FMB1</strain>
    </source>
</reference>
<keyword evidence="6" id="KW-0472">Membrane</keyword>
<feature type="transmembrane region" description="Helical" evidence="6">
    <location>
        <begin position="48"/>
        <end position="66"/>
    </location>
</feature>
<dbReference type="GO" id="GO:0005886">
    <property type="term" value="C:plasma membrane"/>
    <property type="evidence" value="ECO:0007669"/>
    <property type="project" value="TreeGrafter"/>
</dbReference>
<evidence type="ECO:0000256" key="2">
    <source>
        <dbReference type="ARBA" id="ARBA00004665"/>
    </source>
</evidence>
<dbReference type="PROSITE" id="PS50887">
    <property type="entry name" value="GGDEF"/>
    <property type="match status" value="1"/>
</dbReference>
<evidence type="ECO:0000256" key="5">
    <source>
        <dbReference type="ARBA" id="ARBA00034247"/>
    </source>
</evidence>
<organism evidence="8">
    <name type="scientific">Enterobacter sp. FMB-1</name>
    <dbReference type="NCBI Taxonomy" id="400987"/>
    <lineage>
        <taxon>Bacteria</taxon>
        <taxon>Pseudomonadati</taxon>
        <taxon>Pseudomonadota</taxon>
        <taxon>Gammaproteobacteria</taxon>
        <taxon>Enterobacterales</taxon>
        <taxon>Enterobacteriaceae</taxon>
        <taxon>Enterobacter</taxon>
    </lineage>
</organism>
<evidence type="ECO:0000259" key="7">
    <source>
        <dbReference type="PROSITE" id="PS50887"/>
    </source>
</evidence>
<dbReference type="Gene3D" id="3.30.70.270">
    <property type="match status" value="1"/>
</dbReference>
<evidence type="ECO:0000256" key="3">
    <source>
        <dbReference type="ARBA" id="ARBA00012528"/>
    </source>
</evidence>
<dbReference type="AlphaFoldDB" id="B5ABD9"/>
<dbReference type="InterPro" id="IPR000160">
    <property type="entry name" value="GGDEF_dom"/>
</dbReference>
<dbReference type="GO" id="GO:0043709">
    <property type="term" value="P:cell adhesion involved in single-species biofilm formation"/>
    <property type="evidence" value="ECO:0007669"/>
    <property type="project" value="TreeGrafter"/>
</dbReference>
<evidence type="ECO:0000256" key="1">
    <source>
        <dbReference type="ARBA" id="ARBA00001946"/>
    </source>
</evidence>
<feature type="transmembrane region" description="Helical" evidence="6">
    <location>
        <begin position="110"/>
        <end position="128"/>
    </location>
</feature>
<dbReference type="PANTHER" id="PTHR45138">
    <property type="entry name" value="REGULATORY COMPONENTS OF SENSORY TRANSDUCTION SYSTEM"/>
    <property type="match status" value="1"/>
</dbReference>
<proteinExistence type="predicted"/>
<feature type="transmembrane region" description="Helical" evidence="6">
    <location>
        <begin position="78"/>
        <end position="98"/>
    </location>
</feature>
<dbReference type="SMART" id="SM00267">
    <property type="entry name" value="GGDEF"/>
    <property type="match status" value="1"/>
</dbReference>
<dbReference type="InterPro" id="IPR043128">
    <property type="entry name" value="Rev_trsase/Diguanyl_cyclase"/>
</dbReference>
<evidence type="ECO:0000256" key="4">
    <source>
        <dbReference type="ARBA" id="ARBA00023134"/>
    </source>
</evidence>
<evidence type="ECO:0000256" key="6">
    <source>
        <dbReference type="SAM" id="Phobius"/>
    </source>
</evidence>
<keyword evidence="4" id="KW-0342">GTP-binding</keyword>
<keyword evidence="6" id="KW-1133">Transmembrane helix</keyword>
<feature type="domain" description="GGDEF" evidence="7">
    <location>
        <begin position="170"/>
        <end position="294"/>
    </location>
</feature>
<sequence>MNLKVKDSLIQQAESPRGLLYRMVIAYTCLAVLVIFTTALTQSNHEHINFYFVVNFFTIIILTWFIRKSFNIMSRASYVATLRIGLFLLLNSTLISMAGGLNVLDNSTTSVSAAMLYAPAIIIITHSFNKYITSVNSNYQSAVSLAFTDELTGLPNRRHLNFKLKEIENKRCTICIADIDYFKNINDTWGHEMGDKVLASVGLKLMNLSSNNLFIARSGGEEFCIIITEATDAAAQIRNICAFLEGGCNGGVNITLSVGAATKEANEMSSWVMERADAALYQAKNSGRNRIVFN</sequence>
<feature type="transmembrane region" description="Helical" evidence="6">
    <location>
        <begin position="20"/>
        <end position="42"/>
    </location>
</feature>
<comment type="pathway">
    <text evidence="2">Purine metabolism; 3',5'-cyclic di-GMP biosynthesis.</text>
</comment>
<dbReference type="GO" id="GO:0052621">
    <property type="term" value="F:diguanylate cyclase activity"/>
    <property type="evidence" value="ECO:0007669"/>
    <property type="project" value="UniProtKB-EC"/>
</dbReference>
<dbReference type="InterPro" id="IPR050469">
    <property type="entry name" value="Diguanylate_Cyclase"/>
</dbReference>